<evidence type="ECO:0000256" key="3">
    <source>
        <dbReference type="ARBA" id="ARBA00023125"/>
    </source>
</evidence>
<protein>
    <submittedName>
        <fullName evidence="6">LysR substrate-binding domain-containing protein</fullName>
    </submittedName>
</protein>
<dbReference type="SUPFAM" id="SSF53850">
    <property type="entry name" value="Periplasmic binding protein-like II"/>
    <property type="match status" value="1"/>
</dbReference>
<dbReference type="Proteomes" id="UP001652442">
    <property type="component" value="Unassembled WGS sequence"/>
</dbReference>
<evidence type="ECO:0000259" key="5">
    <source>
        <dbReference type="PROSITE" id="PS50931"/>
    </source>
</evidence>
<dbReference type="Pfam" id="PF03466">
    <property type="entry name" value="LysR_substrate"/>
    <property type="match status" value="1"/>
</dbReference>
<keyword evidence="7" id="KW-1185">Reference proteome</keyword>
<reference evidence="6 7" key="1">
    <citation type="journal article" date="2021" name="ISME Commun">
        <title>Automated analysis of genomic sequences facilitates high-throughput and comprehensive description of bacteria.</title>
        <authorList>
            <person name="Hitch T.C.A."/>
        </authorList>
    </citation>
    <scope>NUCLEOTIDE SEQUENCE [LARGE SCALE GENOMIC DNA]</scope>
    <source>
        <strain evidence="6 7">Sanger_109</strain>
    </source>
</reference>
<dbReference type="Gene3D" id="3.40.190.10">
    <property type="entry name" value="Periplasmic binding protein-like II"/>
    <property type="match status" value="2"/>
</dbReference>
<dbReference type="SUPFAM" id="SSF46785">
    <property type="entry name" value="Winged helix' DNA-binding domain"/>
    <property type="match status" value="1"/>
</dbReference>
<evidence type="ECO:0000256" key="2">
    <source>
        <dbReference type="ARBA" id="ARBA00023015"/>
    </source>
</evidence>
<organism evidence="6 7">
    <name type="scientific">Brotonthovivens ammoniilytica</name>
    <dbReference type="NCBI Taxonomy" id="2981725"/>
    <lineage>
        <taxon>Bacteria</taxon>
        <taxon>Bacillati</taxon>
        <taxon>Bacillota</taxon>
        <taxon>Clostridia</taxon>
        <taxon>Lachnospirales</taxon>
        <taxon>Lachnospiraceae</taxon>
        <taxon>Brotonthovivens</taxon>
    </lineage>
</organism>
<dbReference type="Pfam" id="PF00126">
    <property type="entry name" value="HTH_1"/>
    <property type="match status" value="1"/>
</dbReference>
<dbReference type="PRINTS" id="PR00039">
    <property type="entry name" value="HTHLYSR"/>
</dbReference>
<evidence type="ECO:0000313" key="6">
    <source>
        <dbReference type="EMBL" id="MCU6762087.1"/>
    </source>
</evidence>
<evidence type="ECO:0000313" key="7">
    <source>
        <dbReference type="Proteomes" id="UP001652442"/>
    </source>
</evidence>
<dbReference type="InterPro" id="IPR036390">
    <property type="entry name" value="WH_DNA-bd_sf"/>
</dbReference>
<dbReference type="Gene3D" id="1.10.10.10">
    <property type="entry name" value="Winged helix-like DNA-binding domain superfamily/Winged helix DNA-binding domain"/>
    <property type="match status" value="1"/>
</dbReference>
<dbReference type="RefSeq" id="WP_158424820.1">
    <property type="nucleotide sequence ID" value="NZ_JAOQJQ010000002.1"/>
</dbReference>
<dbReference type="EMBL" id="JAOQJQ010000002">
    <property type="protein sequence ID" value="MCU6762087.1"/>
    <property type="molecule type" value="Genomic_DNA"/>
</dbReference>
<name>A0ABT2TJ00_9FIRM</name>
<accession>A0ABT2TJ00</accession>
<comment type="similarity">
    <text evidence="1">Belongs to the LysR transcriptional regulatory family.</text>
</comment>
<dbReference type="InterPro" id="IPR000847">
    <property type="entry name" value="LysR_HTH_N"/>
</dbReference>
<dbReference type="InterPro" id="IPR036388">
    <property type="entry name" value="WH-like_DNA-bd_sf"/>
</dbReference>
<sequence>MDYNHYIHLRQLQYFIDAAECLSFTKAAEKNHIAQTAMSQNIINIERQLGLKLFKRTRHYVALTESGKSFYADARHLLTNFSQAVANAWQIENGCTGILTIGFQGLHEKKILPELIRKFREQHPDIQITLIQDSIQNLSQKLETNKLDLIFTISFEPFHTETITEKIVSSEPICAVLPQDHYLSGKRKVKRNVFSNDPVIFVNPKISEYTFKAMIRDCQKTGFIPNITTYTSDVESALMLVSAGMGITFFPKCCCEINPGLTFIDLDKDSRVEIVARFKKDTSNPAVFLFEQILNHNVSH</sequence>
<dbReference type="PANTHER" id="PTHR30346">
    <property type="entry name" value="TRANSCRIPTIONAL DUAL REGULATOR HCAR-RELATED"/>
    <property type="match status" value="1"/>
</dbReference>
<feature type="domain" description="HTH lysR-type" evidence="5">
    <location>
        <begin position="7"/>
        <end position="64"/>
    </location>
</feature>
<keyword evidence="4" id="KW-0804">Transcription</keyword>
<dbReference type="InterPro" id="IPR005119">
    <property type="entry name" value="LysR_subst-bd"/>
</dbReference>
<proteinExistence type="inferred from homology"/>
<dbReference type="PROSITE" id="PS50931">
    <property type="entry name" value="HTH_LYSR"/>
    <property type="match status" value="1"/>
</dbReference>
<gene>
    <name evidence="6" type="ORF">OCV88_06990</name>
</gene>
<comment type="caution">
    <text evidence="6">The sequence shown here is derived from an EMBL/GenBank/DDBJ whole genome shotgun (WGS) entry which is preliminary data.</text>
</comment>
<keyword evidence="2" id="KW-0805">Transcription regulation</keyword>
<evidence type="ECO:0000256" key="4">
    <source>
        <dbReference type="ARBA" id="ARBA00023163"/>
    </source>
</evidence>
<dbReference type="CDD" id="cd08414">
    <property type="entry name" value="PBP2_LTTR_aromatics_like"/>
    <property type="match status" value="1"/>
</dbReference>
<dbReference type="PANTHER" id="PTHR30346:SF0">
    <property type="entry name" value="HCA OPERON TRANSCRIPTIONAL ACTIVATOR HCAR"/>
    <property type="match status" value="1"/>
</dbReference>
<keyword evidence="3" id="KW-0238">DNA-binding</keyword>
<evidence type="ECO:0000256" key="1">
    <source>
        <dbReference type="ARBA" id="ARBA00009437"/>
    </source>
</evidence>